<gene>
    <name evidence="1" type="ORF">S12H4_63563</name>
</gene>
<dbReference type="AlphaFoldDB" id="X1UPL5"/>
<accession>X1UPL5</accession>
<dbReference type="InterPro" id="IPR023214">
    <property type="entry name" value="HAD_sf"/>
</dbReference>
<feature type="non-terminal residue" evidence="1">
    <location>
        <position position="1"/>
    </location>
</feature>
<reference evidence="1" key="1">
    <citation type="journal article" date="2014" name="Front. Microbiol.">
        <title>High frequency of phylogenetically diverse reductive dehalogenase-homologous genes in deep subseafloor sedimentary metagenomes.</title>
        <authorList>
            <person name="Kawai M."/>
            <person name="Futagami T."/>
            <person name="Toyoda A."/>
            <person name="Takaki Y."/>
            <person name="Nishi S."/>
            <person name="Hori S."/>
            <person name="Arai W."/>
            <person name="Tsubouchi T."/>
            <person name="Morono Y."/>
            <person name="Uchiyama I."/>
            <person name="Ito T."/>
            <person name="Fujiyama A."/>
            <person name="Inagaki F."/>
            <person name="Takami H."/>
        </authorList>
    </citation>
    <scope>NUCLEOTIDE SEQUENCE</scope>
    <source>
        <strain evidence="1">Expedition CK06-06</strain>
    </source>
</reference>
<proteinExistence type="predicted"/>
<protein>
    <submittedName>
        <fullName evidence="1">Uncharacterized protein</fullName>
    </submittedName>
</protein>
<name>X1UPL5_9ZZZZ</name>
<dbReference type="EMBL" id="BARW01043356">
    <property type="protein sequence ID" value="GAJ19418.1"/>
    <property type="molecule type" value="Genomic_DNA"/>
</dbReference>
<dbReference type="Gene3D" id="3.40.50.1000">
    <property type="entry name" value="HAD superfamily/HAD-like"/>
    <property type="match status" value="1"/>
</dbReference>
<evidence type="ECO:0000313" key="1">
    <source>
        <dbReference type="EMBL" id="GAJ19418.1"/>
    </source>
</evidence>
<organism evidence="1">
    <name type="scientific">marine sediment metagenome</name>
    <dbReference type="NCBI Taxonomy" id="412755"/>
    <lineage>
        <taxon>unclassified sequences</taxon>
        <taxon>metagenomes</taxon>
        <taxon>ecological metagenomes</taxon>
    </lineage>
</organism>
<comment type="caution">
    <text evidence="1">The sequence shown here is derived from an EMBL/GenBank/DDBJ whole genome shotgun (WGS) entry which is preliminary data.</text>
</comment>
<feature type="non-terminal residue" evidence="1">
    <location>
        <position position="35"/>
    </location>
</feature>
<sequence length="35" mass="4075">ITDKNPQIVVLAFDKELTYEKLEKAAYFLQDGLPY</sequence>